<proteinExistence type="predicted"/>
<organism evidence="1 2">
    <name type="scientific">Nocardioides aromaticivorans</name>
    <dbReference type="NCBI Taxonomy" id="200618"/>
    <lineage>
        <taxon>Bacteria</taxon>
        <taxon>Bacillati</taxon>
        <taxon>Actinomycetota</taxon>
        <taxon>Actinomycetes</taxon>
        <taxon>Propionibacteriales</taxon>
        <taxon>Nocardioidaceae</taxon>
        <taxon>Nocardioides</taxon>
    </lineage>
</organism>
<dbReference type="EMBL" id="JACBZM010000002">
    <property type="protein sequence ID" value="NYI47832.1"/>
    <property type="molecule type" value="Genomic_DNA"/>
</dbReference>
<evidence type="ECO:0000313" key="2">
    <source>
        <dbReference type="Proteomes" id="UP000562045"/>
    </source>
</evidence>
<reference evidence="1 2" key="1">
    <citation type="submission" date="2020-07" db="EMBL/GenBank/DDBJ databases">
        <title>Sequencing the genomes of 1000 actinobacteria strains.</title>
        <authorList>
            <person name="Klenk H.-P."/>
        </authorList>
    </citation>
    <scope>NUCLEOTIDE SEQUENCE [LARGE SCALE GENOMIC DNA]</scope>
    <source>
        <strain evidence="1 2">DSM 15131</strain>
    </source>
</reference>
<dbReference type="Proteomes" id="UP000562045">
    <property type="component" value="Unassembled WGS sequence"/>
</dbReference>
<comment type="caution">
    <text evidence="1">The sequence shown here is derived from an EMBL/GenBank/DDBJ whole genome shotgun (WGS) entry which is preliminary data.</text>
</comment>
<dbReference type="RefSeq" id="WP_179652755.1">
    <property type="nucleotide sequence ID" value="NZ_JACBZM010000002.1"/>
</dbReference>
<gene>
    <name evidence="1" type="ORF">BJ993_004978</name>
</gene>
<accession>A0A7Y9ZLS2</accession>
<protein>
    <submittedName>
        <fullName evidence="1">Uncharacterized protein</fullName>
    </submittedName>
</protein>
<evidence type="ECO:0000313" key="1">
    <source>
        <dbReference type="EMBL" id="NYI47832.1"/>
    </source>
</evidence>
<name>A0A7Y9ZLS2_9ACTN</name>
<sequence>MVRYEYDEEASAAEHMDVVYEVDDSPAPVSRWVDAMRHLNTINDPLARKLIALHRDCGSGSGVCDDIDDDPAPMDRRGGWGCETTEIIASHFGIEYPLGAASDHP</sequence>
<dbReference type="AlphaFoldDB" id="A0A7Y9ZLS2"/>